<dbReference type="RefSeq" id="XP_040665479.1">
    <property type="nucleotide sequence ID" value="XM_040818289.1"/>
</dbReference>
<name>A0A1L9PDV9_ASPVE</name>
<evidence type="ECO:0000313" key="2">
    <source>
        <dbReference type="Proteomes" id="UP000184073"/>
    </source>
</evidence>
<proteinExistence type="predicted"/>
<feature type="non-terminal residue" evidence="1">
    <location>
        <position position="1"/>
    </location>
</feature>
<dbReference type="AlphaFoldDB" id="A0A1L9PDV9"/>
<feature type="non-terminal residue" evidence="1">
    <location>
        <position position="195"/>
    </location>
</feature>
<dbReference type="VEuPathDB" id="FungiDB:ASPVEDRAFT_883457"/>
<dbReference type="Proteomes" id="UP000184073">
    <property type="component" value="Unassembled WGS sequence"/>
</dbReference>
<evidence type="ECO:0000313" key="1">
    <source>
        <dbReference type="EMBL" id="OJI99716.1"/>
    </source>
</evidence>
<accession>A0A1L9PDV9</accession>
<reference evidence="2" key="1">
    <citation type="journal article" date="2017" name="Genome Biol.">
        <title>Comparative genomics reveals high biological diversity and specific adaptations in the industrially and medically important fungal genus Aspergillus.</title>
        <authorList>
            <person name="de Vries R.P."/>
            <person name="Riley R."/>
            <person name="Wiebenga A."/>
            <person name="Aguilar-Osorio G."/>
            <person name="Amillis S."/>
            <person name="Uchima C.A."/>
            <person name="Anderluh G."/>
            <person name="Asadollahi M."/>
            <person name="Askin M."/>
            <person name="Barry K."/>
            <person name="Battaglia E."/>
            <person name="Bayram O."/>
            <person name="Benocci T."/>
            <person name="Braus-Stromeyer S.A."/>
            <person name="Caldana C."/>
            <person name="Canovas D."/>
            <person name="Cerqueira G.C."/>
            <person name="Chen F."/>
            <person name="Chen W."/>
            <person name="Choi C."/>
            <person name="Clum A."/>
            <person name="Dos Santos R.A."/>
            <person name="Damasio A.R."/>
            <person name="Diallinas G."/>
            <person name="Emri T."/>
            <person name="Fekete E."/>
            <person name="Flipphi M."/>
            <person name="Freyberg S."/>
            <person name="Gallo A."/>
            <person name="Gournas C."/>
            <person name="Habgood R."/>
            <person name="Hainaut M."/>
            <person name="Harispe M.L."/>
            <person name="Henrissat B."/>
            <person name="Hilden K.S."/>
            <person name="Hope R."/>
            <person name="Hossain A."/>
            <person name="Karabika E."/>
            <person name="Karaffa L."/>
            <person name="Karanyi Z."/>
            <person name="Krasevec N."/>
            <person name="Kuo A."/>
            <person name="Kusch H."/>
            <person name="LaButti K."/>
            <person name="Lagendijk E.L."/>
            <person name="Lapidus A."/>
            <person name="Levasseur A."/>
            <person name="Lindquist E."/>
            <person name="Lipzen A."/>
            <person name="Logrieco A.F."/>
            <person name="MacCabe A."/>
            <person name="Maekelae M.R."/>
            <person name="Malavazi I."/>
            <person name="Melin P."/>
            <person name="Meyer V."/>
            <person name="Mielnichuk N."/>
            <person name="Miskei M."/>
            <person name="Molnar A.P."/>
            <person name="Mule G."/>
            <person name="Ngan C.Y."/>
            <person name="Orejas M."/>
            <person name="Orosz E."/>
            <person name="Ouedraogo J.P."/>
            <person name="Overkamp K.M."/>
            <person name="Park H.-S."/>
            <person name="Perrone G."/>
            <person name="Piumi F."/>
            <person name="Punt P.J."/>
            <person name="Ram A.F."/>
            <person name="Ramon A."/>
            <person name="Rauscher S."/>
            <person name="Record E."/>
            <person name="Riano-Pachon D.M."/>
            <person name="Robert V."/>
            <person name="Roehrig J."/>
            <person name="Ruller R."/>
            <person name="Salamov A."/>
            <person name="Salih N.S."/>
            <person name="Samson R.A."/>
            <person name="Sandor E."/>
            <person name="Sanguinetti M."/>
            <person name="Schuetze T."/>
            <person name="Sepcic K."/>
            <person name="Shelest E."/>
            <person name="Sherlock G."/>
            <person name="Sophianopoulou V."/>
            <person name="Squina F.M."/>
            <person name="Sun H."/>
            <person name="Susca A."/>
            <person name="Todd R.B."/>
            <person name="Tsang A."/>
            <person name="Unkles S.E."/>
            <person name="van de Wiele N."/>
            <person name="van Rossen-Uffink D."/>
            <person name="Oliveira J.V."/>
            <person name="Vesth T.C."/>
            <person name="Visser J."/>
            <person name="Yu J.-H."/>
            <person name="Zhou M."/>
            <person name="Andersen M.R."/>
            <person name="Archer D.B."/>
            <person name="Baker S.E."/>
            <person name="Benoit I."/>
            <person name="Brakhage A.A."/>
            <person name="Braus G.H."/>
            <person name="Fischer R."/>
            <person name="Frisvad J.C."/>
            <person name="Goldman G.H."/>
            <person name="Houbraken J."/>
            <person name="Oakley B."/>
            <person name="Pocsi I."/>
            <person name="Scazzocchio C."/>
            <person name="Seiboth B."/>
            <person name="vanKuyk P.A."/>
            <person name="Wortman J."/>
            <person name="Dyer P.S."/>
            <person name="Grigoriev I.V."/>
        </authorList>
    </citation>
    <scope>NUCLEOTIDE SEQUENCE [LARGE SCALE GENOMIC DNA]</scope>
    <source>
        <strain evidence="2">CBS 583.65</strain>
    </source>
</reference>
<gene>
    <name evidence="1" type="ORF">ASPVEDRAFT_883457</name>
</gene>
<dbReference type="EMBL" id="KV878127">
    <property type="protein sequence ID" value="OJI99716.1"/>
    <property type="molecule type" value="Genomic_DNA"/>
</dbReference>
<keyword evidence="2" id="KW-1185">Reference proteome</keyword>
<dbReference type="GeneID" id="63733800"/>
<sequence>PSRGLYNRLSPRVVNTATTVSRTGTIQPQQLLSSNLQTSAIAVSPKLATNRVPIPTLIHNDIHIQREANIRDGLDIAKVPIRMLLAHLDKRTIIPAISPVAACIPVRISGALHLRAAPFRGVILLGVCALVLDFVHGELGPVFAHAGGVFPRGGAVGDAAFDFLRVDAVQPGVVGCSGGRAGCEGRGEDGGRELH</sequence>
<organism evidence="1 2">
    <name type="scientific">Aspergillus versicolor CBS 583.65</name>
    <dbReference type="NCBI Taxonomy" id="1036611"/>
    <lineage>
        <taxon>Eukaryota</taxon>
        <taxon>Fungi</taxon>
        <taxon>Dikarya</taxon>
        <taxon>Ascomycota</taxon>
        <taxon>Pezizomycotina</taxon>
        <taxon>Eurotiomycetes</taxon>
        <taxon>Eurotiomycetidae</taxon>
        <taxon>Eurotiales</taxon>
        <taxon>Aspergillaceae</taxon>
        <taxon>Aspergillus</taxon>
        <taxon>Aspergillus subgen. Nidulantes</taxon>
    </lineage>
</organism>
<protein>
    <submittedName>
        <fullName evidence="1">Uncharacterized protein</fullName>
    </submittedName>
</protein>